<evidence type="ECO:0000313" key="2">
    <source>
        <dbReference type="Proteomes" id="UP000646484"/>
    </source>
</evidence>
<dbReference type="RefSeq" id="WP_186978493.1">
    <property type="nucleotide sequence ID" value="NZ_JACOOH010000010.1"/>
</dbReference>
<protein>
    <submittedName>
        <fullName evidence="1">Uncharacterized protein</fullName>
    </submittedName>
</protein>
<reference evidence="1 2" key="1">
    <citation type="submission" date="2020-08" db="EMBL/GenBank/DDBJ databases">
        <title>Genome public.</title>
        <authorList>
            <person name="Liu C."/>
            <person name="Sun Q."/>
        </authorList>
    </citation>
    <scope>NUCLEOTIDE SEQUENCE [LARGE SCALE GENOMIC DNA]</scope>
    <source>
        <strain evidence="1 2">NSJ-56</strain>
    </source>
</reference>
<name>A0ABR7D670_9BACT</name>
<gene>
    <name evidence="1" type="ORF">H8S64_20320</name>
</gene>
<dbReference type="Proteomes" id="UP000646484">
    <property type="component" value="Unassembled WGS sequence"/>
</dbReference>
<dbReference type="Gene3D" id="2.30.180.10">
    <property type="entry name" value="FAS1 domain"/>
    <property type="match status" value="1"/>
</dbReference>
<sequence>MKGVALLLLVNLYSCTDYNYIDGGLANGVHDCTMWQYFENQTVDWDSTMIMIEHAGMKSCFDGSGQYKQITFFGITDIAIARFMLQHNSELDTKKEAGILVDDNDYWNKVKDMPADSCAAILKKLIIPEQKIMLKDMPRGNRLLVDQKYVESGGKPFTTLYGDEIFTWMVPGDYDELKDAGAKVLWIARRRNTSSNHRIASTDIQTTTGVINSMDYGFAMGNF</sequence>
<evidence type="ECO:0000313" key="1">
    <source>
        <dbReference type="EMBL" id="MBC5623446.1"/>
    </source>
</evidence>
<dbReference type="EMBL" id="JACOOH010000010">
    <property type="protein sequence ID" value="MBC5623446.1"/>
    <property type="molecule type" value="Genomic_DNA"/>
</dbReference>
<organism evidence="1 2">
    <name type="scientific">Butyricimonas hominis</name>
    <dbReference type="NCBI Taxonomy" id="2763032"/>
    <lineage>
        <taxon>Bacteria</taxon>
        <taxon>Pseudomonadati</taxon>
        <taxon>Bacteroidota</taxon>
        <taxon>Bacteroidia</taxon>
        <taxon>Bacteroidales</taxon>
        <taxon>Odoribacteraceae</taxon>
        <taxon>Butyricimonas</taxon>
    </lineage>
</organism>
<keyword evidence="2" id="KW-1185">Reference proteome</keyword>
<accession>A0ABR7D670</accession>
<dbReference type="InterPro" id="IPR036378">
    <property type="entry name" value="FAS1_dom_sf"/>
</dbReference>
<comment type="caution">
    <text evidence="1">The sequence shown here is derived from an EMBL/GenBank/DDBJ whole genome shotgun (WGS) entry which is preliminary data.</text>
</comment>
<proteinExistence type="predicted"/>